<sequence length="352" mass="39595">MHQGQPQGHQAPPYQPYGAPQYGQPYQTPPSYNYTQGGYVPVMSHPVSEQPGGAQPMKPGYGPPQGQPAYGQPPYGQPPYGAGQPPYGQPMPGQPGFMAGAPPGQFGPPPQVWMPAIQSAPNCPKGLEYLTQLDQVLIKQEVHMLEVMLNWECNNKYKIVNNQGQQCYYAFEKSNACARQFCGARRGFKIHVADNAKEKIFTIKRPFKCFGGCNWCAGLRCVQDEVSVYGKDGTQYGYVRQACSFWKPHYTVLDHNKDPQFEIWGPCCPCTVCNQNIEFPVRKFGTETVVANITKQWSGLFQEYFTDADNFGISFPMDLDAKMKATLMGCVFLIDFMYFENNQQNQNHHHHF</sequence>
<accession>A0A9W2YLM4</accession>
<comment type="function">
    <text evidence="2">May mediate accelerated ATP-independent bidirectional transbilayer migration of phospholipids upon binding calcium ions that results in a loss of phospholipid asymmetry in the plasma membrane.</text>
</comment>
<dbReference type="PANTHER" id="PTHR23248:SF63">
    <property type="entry name" value="PHOSPHOLIPID SCRAMBLASE"/>
    <property type="match status" value="1"/>
</dbReference>
<keyword evidence="4" id="KW-1185">Reference proteome</keyword>
<evidence type="ECO:0000256" key="2">
    <source>
        <dbReference type="RuleBase" id="RU363116"/>
    </source>
</evidence>
<dbReference type="SUPFAM" id="SSF54518">
    <property type="entry name" value="Tubby C-terminal domain-like"/>
    <property type="match status" value="1"/>
</dbReference>
<dbReference type="GO" id="GO:0005886">
    <property type="term" value="C:plasma membrane"/>
    <property type="evidence" value="ECO:0007669"/>
    <property type="project" value="TreeGrafter"/>
</dbReference>
<evidence type="ECO:0000256" key="3">
    <source>
        <dbReference type="SAM" id="MobiDB-lite"/>
    </source>
</evidence>
<reference evidence="5" key="1">
    <citation type="submission" date="2025-08" db="UniProtKB">
        <authorList>
            <consortium name="RefSeq"/>
        </authorList>
    </citation>
    <scope>IDENTIFICATION</scope>
</reference>
<comment type="similarity">
    <text evidence="1 2">Belongs to the phospholipid scramblase family.</text>
</comment>
<feature type="compositionally biased region" description="Low complexity" evidence="3">
    <location>
        <begin position="67"/>
        <end position="86"/>
    </location>
</feature>
<name>A0A9W2YLM4_BIOGL</name>
<dbReference type="InterPro" id="IPR005552">
    <property type="entry name" value="Scramblase"/>
</dbReference>
<evidence type="ECO:0000256" key="1">
    <source>
        <dbReference type="ARBA" id="ARBA00005350"/>
    </source>
</evidence>
<dbReference type="OMA" id="RQHAGFI"/>
<dbReference type="OrthoDB" id="191150at2759"/>
<keyword evidence="2" id="KW-0564">Palmitate</keyword>
<dbReference type="AlphaFoldDB" id="A0A9W2YLM4"/>
<keyword evidence="2" id="KW-0106">Calcium</keyword>
<dbReference type="PANTHER" id="PTHR23248">
    <property type="entry name" value="PHOSPHOLIPID SCRAMBLASE-RELATED"/>
    <property type="match status" value="1"/>
</dbReference>
<organism evidence="4 5">
    <name type="scientific">Biomphalaria glabrata</name>
    <name type="common">Bloodfluke planorb</name>
    <name type="synonym">Freshwater snail</name>
    <dbReference type="NCBI Taxonomy" id="6526"/>
    <lineage>
        <taxon>Eukaryota</taxon>
        <taxon>Metazoa</taxon>
        <taxon>Spiralia</taxon>
        <taxon>Lophotrochozoa</taxon>
        <taxon>Mollusca</taxon>
        <taxon>Gastropoda</taxon>
        <taxon>Heterobranchia</taxon>
        <taxon>Euthyneura</taxon>
        <taxon>Panpulmonata</taxon>
        <taxon>Hygrophila</taxon>
        <taxon>Lymnaeoidea</taxon>
        <taxon>Planorbidae</taxon>
        <taxon>Biomphalaria</taxon>
    </lineage>
</organism>
<evidence type="ECO:0000313" key="5">
    <source>
        <dbReference type="RefSeq" id="XP_055863688.1"/>
    </source>
</evidence>
<dbReference type="Pfam" id="PF03803">
    <property type="entry name" value="Scramblase"/>
    <property type="match status" value="1"/>
</dbReference>
<dbReference type="GO" id="GO:0017128">
    <property type="term" value="F:phospholipid scramblase activity"/>
    <property type="evidence" value="ECO:0007669"/>
    <property type="project" value="InterPro"/>
</dbReference>
<feature type="region of interest" description="Disordered" evidence="3">
    <location>
        <begin position="1"/>
        <end position="88"/>
    </location>
</feature>
<dbReference type="GeneID" id="106074696"/>
<comment type="cofactor">
    <cofactor evidence="2">
        <name>Ca(2+)</name>
        <dbReference type="ChEBI" id="CHEBI:29108"/>
    </cofactor>
</comment>
<protein>
    <recommendedName>
        <fullName evidence="2">Phospholipid scramblase</fullName>
    </recommendedName>
</protein>
<proteinExistence type="inferred from homology"/>
<dbReference type="RefSeq" id="XP_055863688.1">
    <property type="nucleotide sequence ID" value="XM_056007713.1"/>
</dbReference>
<evidence type="ECO:0000313" key="4">
    <source>
        <dbReference type="Proteomes" id="UP001165740"/>
    </source>
</evidence>
<keyword evidence="2" id="KW-0449">Lipoprotein</keyword>
<dbReference type="Proteomes" id="UP001165740">
    <property type="component" value="Chromosome 13"/>
</dbReference>
<feature type="compositionally biased region" description="Low complexity" evidence="3">
    <location>
        <begin position="1"/>
        <end position="32"/>
    </location>
</feature>
<dbReference type="InterPro" id="IPR025659">
    <property type="entry name" value="Tubby-like_C"/>
</dbReference>
<gene>
    <name evidence="5" type="primary">LOC106074696</name>
</gene>